<evidence type="ECO:0000313" key="1">
    <source>
        <dbReference type="EMBL" id="QFG74381.1"/>
    </source>
</evidence>
<dbReference type="EMBL" id="MN448287">
    <property type="protein sequence ID" value="QFG74381.1"/>
    <property type="molecule type" value="Genomic_DNA"/>
</dbReference>
<sequence>MNKDYKEKYFKYKKKYLDLKKVSTRLFQLGGEYEVYQTLQDIDGKLSFINSLSLPIIIILGAVNDEDHIRLFVENLNSKHCVICISNIKAEQPLISVGNPESKSPVIHLNENFNDIELWNKLKYLNEVNKIIVDWSVAKFFSTEYNIIMGKIMKIIFNLLIINGEFYSECCHSMNWMNRENTHLIPGIYNYAMSSPEWDLPEIRPGETQEETKNRVDREYIEKYVEKLKYYTPVNYEMNYHTIPLPEYDTYPLKNSHREMYPFNYFVLRKKHD</sequence>
<reference evidence="1" key="1">
    <citation type="journal article" date="2019" name="Philos. Trans. R. Soc. Lond., B, Biol. Sci.">
        <title>Targeted metagenomic recovery of four divergent viruses reveals shared and distinctive characteristics of giant viruses of marine eukaryotes.</title>
        <authorList>
            <person name="Needham D.M."/>
            <person name="Poirier C."/>
            <person name="Hehenberger E."/>
            <person name="Jimenez V."/>
            <person name="Swalwell J.E."/>
            <person name="Santoro A.E."/>
            <person name="Worden A.Z."/>
        </authorList>
    </citation>
    <scope>NUCLEOTIDE SEQUENCE</scope>
    <source>
        <strain evidence="1">MPacV-611</strain>
    </source>
</reference>
<organism evidence="1">
    <name type="scientific">Megaviridae environmental sample</name>
    <dbReference type="NCBI Taxonomy" id="1737588"/>
    <lineage>
        <taxon>Viruses</taxon>
        <taxon>Varidnaviria</taxon>
        <taxon>Bamfordvirae</taxon>
        <taxon>Nucleocytoviricota</taxon>
        <taxon>Megaviricetes</taxon>
        <taxon>Imitervirales</taxon>
        <taxon>Mimiviridae</taxon>
        <taxon>environmental samples</taxon>
    </lineage>
</organism>
<name>A0A5J6VLL5_9VIRU</name>
<accession>A0A5J6VLL5</accession>
<proteinExistence type="predicted"/>
<protein>
    <submittedName>
        <fullName evidence="1">Uncharacterized protein</fullName>
    </submittedName>
</protein>